<feature type="binding site" evidence="4">
    <location>
        <position position="313"/>
    </location>
    <ligand>
        <name>S-adenosyl-L-methionine</name>
        <dbReference type="ChEBI" id="CHEBI:59789"/>
    </ligand>
</feature>
<keyword evidence="2 4" id="KW-0808">Transferase</keyword>
<dbReference type="HOGENOM" id="CLU_014689_7_2_10"/>
<dbReference type="Proteomes" id="UP000033054">
    <property type="component" value="Chromosome"/>
</dbReference>
<dbReference type="InterPro" id="IPR002792">
    <property type="entry name" value="TRAM_dom"/>
</dbReference>
<dbReference type="OrthoDB" id="9804590at2"/>
<dbReference type="InterPro" id="IPR012340">
    <property type="entry name" value="NA-bd_OB-fold"/>
</dbReference>
<dbReference type="FunFam" id="3.40.50.150:FF:000009">
    <property type="entry name" value="23S rRNA (Uracil(1939)-C(5))-methyltransferase RlmD"/>
    <property type="match status" value="1"/>
</dbReference>
<proteinExistence type="inferred from homology"/>
<keyword evidence="8" id="KW-1185">Reference proteome</keyword>
<keyword evidence="1 4" id="KW-0489">Methyltransferase</keyword>
<keyword evidence="3 4" id="KW-0949">S-adenosyl-L-methionine</keyword>
<evidence type="ECO:0000259" key="6">
    <source>
        <dbReference type="PROSITE" id="PS50926"/>
    </source>
</evidence>
<feature type="active site" evidence="5">
    <location>
        <position position="439"/>
    </location>
</feature>
<dbReference type="Gene3D" id="2.40.50.140">
    <property type="entry name" value="Nucleic acid-binding proteins"/>
    <property type="match status" value="1"/>
</dbReference>
<dbReference type="PATRIC" id="fig|1379870.5.peg.2376"/>
<dbReference type="PANTHER" id="PTHR11061:SF30">
    <property type="entry name" value="TRNA (URACIL(54)-C(5))-METHYLTRANSFERASE"/>
    <property type="match status" value="1"/>
</dbReference>
<gene>
    <name evidence="7" type="ORF">SD10_10905</name>
</gene>
<dbReference type="KEGG" id="srd:SD10_10905"/>
<dbReference type="PROSITE" id="PS51687">
    <property type="entry name" value="SAM_MT_RNA_M5U"/>
    <property type="match status" value="1"/>
</dbReference>
<dbReference type="Gene3D" id="3.40.50.150">
    <property type="entry name" value="Vaccinia Virus protein VP39"/>
    <property type="match status" value="1"/>
</dbReference>
<dbReference type="PROSITE" id="PS50926">
    <property type="entry name" value="TRAM"/>
    <property type="match status" value="1"/>
</dbReference>
<accession>A0A0E3V7D2</accession>
<name>A0A0E3V7D2_9BACT</name>
<sequence length="481" mass="53878">MRRKIHKTPERLAGVRIDTVAAEGKCIVRTDEGVIFVENPTGGPGVAPGDVVDLRITNSKKQYREAVAERVHEWSSLRAEPFCEHFGTCGGCKWQHIQYPEQLSFKHQQVVDHLTRIGKVALPTILPIMAAHPTQYYRNKLEFTCAEGRWLTSTEVRTDEPIDQRAVGFHVPGRFDKVLPIQHCYLQPDPSNAIRLAVADYVYQNGMTLYNLKLHTGYLRTLIIRTADTTQQLMVTLQVAQDNPELLNGLMNHLAALFPQITSLNYILNTKKNDSYQDQEVINWAGKPYIEEQMDAGGTVPLTFRVGPKSFYQTNAQQAYNLYKVAREFAGLTGQERVYDLYTGTGTIALFVARLAKHVVGVEYVEASVADARVNAEVNGITNTTFVAGDMKDILTDDFFAQHGRPDVVITDPPRAGMDEAVTRQLLKAAPERIVYVSCNTATQARDLGILDEGYIVTGVQPVDMFPHTHHVENVVVLTRR</sequence>
<dbReference type="EMBL" id="CP010429">
    <property type="protein sequence ID" value="AKD55331.1"/>
    <property type="molecule type" value="Genomic_DNA"/>
</dbReference>
<evidence type="ECO:0000256" key="5">
    <source>
        <dbReference type="PROSITE-ProRule" id="PRU10015"/>
    </source>
</evidence>
<dbReference type="PANTHER" id="PTHR11061">
    <property type="entry name" value="RNA M5U METHYLTRANSFERASE"/>
    <property type="match status" value="1"/>
</dbReference>
<evidence type="ECO:0000256" key="2">
    <source>
        <dbReference type="ARBA" id="ARBA00022679"/>
    </source>
</evidence>
<dbReference type="GO" id="GO:0070475">
    <property type="term" value="P:rRNA base methylation"/>
    <property type="evidence" value="ECO:0007669"/>
    <property type="project" value="TreeGrafter"/>
</dbReference>
<dbReference type="InterPro" id="IPR030390">
    <property type="entry name" value="MeTrfase_TrmA_AS"/>
</dbReference>
<feature type="active site" description="Nucleophile" evidence="4">
    <location>
        <position position="439"/>
    </location>
</feature>
<evidence type="ECO:0000256" key="4">
    <source>
        <dbReference type="PROSITE-ProRule" id="PRU01024"/>
    </source>
</evidence>
<evidence type="ECO:0000313" key="7">
    <source>
        <dbReference type="EMBL" id="AKD55331.1"/>
    </source>
</evidence>
<dbReference type="SUPFAM" id="SSF53335">
    <property type="entry name" value="S-adenosyl-L-methionine-dependent methyltransferases"/>
    <property type="match status" value="1"/>
</dbReference>
<feature type="binding site" evidence="4">
    <location>
        <position position="363"/>
    </location>
    <ligand>
        <name>S-adenosyl-L-methionine</name>
        <dbReference type="ChEBI" id="CHEBI:59789"/>
    </ligand>
</feature>
<organism evidence="7 8">
    <name type="scientific">Spirosoma radiotolerans</name>
    <dbReference type="NCBI Taxonomy" id="1379870"/>
    <lineage>
        <taxon>Bacteria</taxon>
        <taxon>Pseudomonadati</taxon>
        <taxon>Bacteroidota</taxon>
        <taxon>Cytophagia</taxon>
        <taxon>Cytophagales</taxon>
        <taxon>Cytophagaceae</taxon>
        <taxon>Spirosoma</taxon>
    </lineage>
</organism>
<dbReference type="InterPro" id="IPR030391">
    <property type="entry name" value="MeTrfase_TrmA_CS"/>
</dbReference>
<feature type="domain" description="TRAM" evidence="6">
    <location>
        <begin position="2"/>
        <end position="70"/>
    </location>
</feature>
<comment type="similarity">
    <text evidence="4">Belongs to the class I-like SAM-binding methyltransferase superfamily. RNA M5U methyltransferase family.</text>
</comment>
<protein>
    <submittedName>
        <fullName evidence="7">RNA methyltransferase</fullName>
    </submittedName>
</protein>
<dbReference type="Pfam" id="PF05958">
    <property type="entry name" value="tRNA_U5-meth_tr"/>
    <property type="match status" value="1"/>
</dbReference>
<dbReference type="STRING" id="1379870.SD10_10905"/>
<evidence type="ECO:0000313" key="8">
    <source>
        <dbReference type="Proteomes" id="UP000033054"/>
    </source>
</evidence>
<dbReference type="RefSeq" id="WP_046573823.1">
    <property type="nucleotide sequence ID" value="NZ_CP010429.1"/>
</dbReference>
<feature type="binding site" evidence="4">
    <location>
        <position position="342"/>
    </location>
    <ligand>
        <name>S-adenosyl-L-methionine</name>
        <dbReference type="ChEBI" id="CHEBI:59789"/>
    </ligand>
</feature>
<dbReference type="InterPro" id="IPR010280">
    <property type="entry name" value="U5_MeTrfase_fam"/>
</dbReference>
<dbReference type="GO" id="GO:0070041">
    <property type="term" value="F:rRNA (uridine-C5-)-methyltransferase activity"/>
    <property type="evidence" value="ECO:0007669"/>
    <property type="project" value="TreeGrafter"/>
</dbReference>
<reference evidence="7 8" key="1">
    <citation type="journal article" date="2014" name="Curr. Microbiol.">
        <title>Spirosoma radiotolerans sp. nov., a gamma-radiation-resistant bacterium isolated from gamma ray-irradiated soil.</title>
        <authorList>
            <person name="Lee J.J."/>
            <person name="Srinivasan S."/>
            <person name="Lim S."/>
            <person name="Joe M."/>
            <person name="Im S."/>
            <person name="Bae S.I."/>
            <person name="Park K.R."/>
            <person name="Han J.H."/>
            <person name="Park S.H."/>
            <person name="Joo B.M."/>
            <person name="Park S.J."/>
            <person name="Kim M.K."/>
        </authorList>
    </citation>
    <scope>NUCLEOTIDE SEQUENCE [LARGE SCALE GENOMIC DNA]</scope>
    <source>
        <strain evidence="7 8">DG5A</strain>
    </source>
</reference>
<dbReference type="Gene3D" id="2.40.50.1070">
    <property type="match status" value="1"/>
</dbReference>
<dbReference type="NCBIfam" id="TIGR00479">
    <property type="entry name" value="rumA"/>
    <property type="match status" value="1"/>
</dbReference>
<feature type="binding site" evidence="4">
    <location>
        <position position="412"/>
    </location>
    <ligand>
        <name>S-adenosyl-L-methionine</name>
        <dbReference type="ChEBI" id="CHEBI:59789"/>
    </ligand>
</feature>
<evidence type="ECO:0000256" key="1">
    <source>
        <dbReference type="ARBA" id="ARBA00022603"/>
    </source>
</evidence>
<dbReference type="PROSITE" id="PS01230">
    <property type="entry name" value="TRMA_1"/>
    <property type="match status" value="1"/>
</dbReference>
<dbReference type="CDD" id="cd02440">
    <property type="entry name" value="AdoMet_MTases"/>
    <property type="match status" value="1"/>
</dbReference>
<evidence type="ECO:0000256" key="3">
    <source>
        <dbReference type="ARBA" id="ARBA00022691"/>
    </source>
</evidence>
<dbReference type="SUPFAM" id="SSF50249">
    <property type="entry name" value="Nucleic acid-binding proteins"/>
    <property type="match status" value="1"/>
</dbReference>
<dbReference type="PROSITE" id="PS01231">
    <property type="entry name" value="TRMA_2"/>
    <property type="match status" value="1"/>
</dbReference>
<dbReference type="AlphaFoldDB" id="A0A0E3V7D2"/>
<dbReference type="InterPro" id="IPR029063">
    <property type="entry name" value="SAM-dependent_MTases_sf"/>
</dbReference>